<sequence>MAHVLETLTSRAVERQSEEADEAGVFTGGEEEPGSEEIGAGTEGAKVVAGNGAIAGVAIATFAAVRNGIFVAFSVGNSWPDEGSLVLSHFL</sequence>
<dbReference type="EMBL" id="CM007387">
    <property type="protein sequence ID" value="ONK62579.1"/>
    <property type="molecule type" value="Genomic_DNA"/>
</dbReference>
<evidence type="ECO:0000313" key="2">
    <source>
        <dbReference type="EMBL" id="ONK62579.1"/>
    </source>
</evidence>
<dbReference type="Proteomes" id="UP000243459">
    <property type="component" value="Chromosome 7"/>
</dbReference>
<proteinExistence type="predicted"/>
<name>A0A5P1ECR6_ASPOF</name>
<feature type="region of interest" description="Disordered" evidence="1">
    <location>
        <begin position="9"/>
        <end position="38"/>
    </location>
</feature>
<evidence type="ECO:0000313" key="3">
    <source>
        <dbReference type="Proteomes" id="UP000243459"/>
    </source>
</evidence>
<evidence type="ECO:0000256" key="1">
    <source>
        <dbReference type="SAM" id="MobiDB-lite"/>
    </source>
</evidence>
<accession>A0A5P1ECR6</accession>
<keyword evidence="3" id="KW-1185">Reference proteome</keyword>
<reference evidence="3" key="1">
    <citation type="journal article" date="2017" name="Nat. Commun.">
        <title>The asparagus genome sheds light on the origin and evolution of a young Y chromosome.</title>
        <authorList>
            <person name="Harkess A."/>
            <person name="Zhou J."/>
            <person name="Xu C."/>
            <person name="Bowers J.E."/>
            <person name="Van der Hulst R."/>
            <person name="Ayyampalayam S."/>
            <person name="Mercati F."/>
            <person name="Riccardi P."/>
            <person name="McKain M.R."/>
            <person name="Kakrana A."/>
            <person name="Tang H."/>
            <person name="Ray J."/>
            <person name="Groenendijk J."/>
            <person name="Arikit S."/>
            <person name="Mathioni S.M."/>
            <person name="Nakano M."/>
            <person name="Shan H."/>
            <person name="Telgmann-Rauber A."/>
            <person name="Kanno A."/>
            <person name="Yue Z."/>
            <person name="Chen H."/>
            <person name="Li W."/>
            <person name="Chen Y."/>
            <person name="Xu X."/>
            <person name="Zhang Y."/>
            <person name="Luo S."/>
            <person name="Chen H."/>
            <person name="Gao J."/>
            <person name="Mao Z."/>
            <person name="Pires J.C."/>
            <person name="Luo M."/>
            <person name="Kudrna D."/>
            <person name="Wing R.A."/>
            <person name="Meyers B.C."/>
            <person name="Yi K."/>
            <person name="Kong H."/>
            <person name="Lavrijsen P."/>
            <person name="Sunseri F."/>
            <person name="Falavigna A."/>
            <person name="Ye Y."/>
            <person name="Leebens-Mack J.H."/>
            <person name="Chen G."/>
        </authorList>
    </citation>
    <scope>NUCLEOTIDE SEQUENCE [LARGE SCALE GENOMIC DNA]</scope>
    <source>
        <strain evidence="3">cv. DH0086</strain>
    </source>
</reference>
<dbReference type="Gramene" id="ONK62579">
    <property type="protein sequence ID" value="ONK62579"/>
    <property type="gene ID" value="A4U43_C07F5580"/>
</dbReference>
<organism evidence="2 3">
    <name type="scientific">Asparagus officinalis</name>
    <name type="common">Garden asparagus</name>
    <dbReference type="NCBI Taxonomy" id="4686"/>
    <lineage>
        <taxon>Eukaryota</taxon>
        <taxon>Viridiplantae</taxon>
        <taxon>Streptophyta</taxon>
        <taxon>Embryophyta</taxon>
        <taxon>Tracheophyta</taxon>
        <taxon>Spermatophyta</taxon>
        <taxon>Magnoliopsida</taxon>
        <taxon>Liliopsida</taxon>
        <taxon>Asparagales</taxon>
        <taxon>Asparagaceae</taxon>
        <taxon>Asparagoideae</taxon>
        <taxon>Asparagus</taxon>
    </lineage>
</organism>
<dbReference type="AlphaFoldDB" id="A0A5P1ECR6"/>
<protein>
    <submittedName>
        <fullName evidence="2">Uncharacterized protein</fullName>
    </submittedName>
</protein>
<gene>
    <name evidence="2" type="ORF">A4U43_C07F5580</name>
</gene>